<dbReference type="PROSITE" id="PS50095">
    <property type="entry name" value="PLAT"/>
    <property type="match status" value="1"/>
</dbReference>
<dbReference type="GO" id="GO:0034440">
    <property type="term" value="P:lipid oxidation"/>
    <property type="evidence" value="ECO:0007669"/>
    <property type="project" value="InterPro"/>
</dbReference>
<dbReference type="PROSITE" id="PS00081">
    <property type="entry name" value="LIPOXYGENASE_2"/>
    <property type="match status" value="1"/>
</dbReference>
<dbReference type="SUPFAM" id="SSF49723">
    <property type="entry name" value="Lipase/lipooxygenase domain (PLAT/LH2 domain)"/>
    <property type="match status" value="1"/>
</dbReference>
<dbReference type="Pfam" id="PF01477">
    <property type="entry name" value="PLAT"/>
    <property type="match status" value="1"/>
</dbReference>
<dbReference type="InterPro" id="IPR020834">
    <property type="entry name" value="LipOase_CS"/>
</dbReference>
<evidence type="ECO:0000256" key="4">
    <source>
        <dbReference type="ARBA" id="ARBA00023098"/>
    </source>
</evidence>
<protein>
    <submittedName>
        <fullName evidence="8">Hydroperoxide isomerase ALOXE3-like</fullName>
    </submittedName>
</protein>
<keyword evidence="9" id="KW-1185">Reference proteome</keyword>
<dbReference type="GO" id="GO:0016702">
    <property type="term" value="F:oxidoreductase activity, acting on single donors with incorporation of molecular oxygen, incorporation of two atoms of oxygen"/>
    <property type="evidence" value="ECO:0007669"/>
    <property type="project" value="InterPro"/>
</dbReference>
<evidence type="ECO:0000313" key="9">
    <source>
        <dbReference type="Proteomes" id="UP000264820"/>
    </source>
</evidence>
<dbReference type="SUPFAM" id="SSF48484">
    <property type="entry name" value="Lipoxigenase"/>
    <property type="match status" value="1"/>
</dbReference>
<dbReference type="Gene3D" id="2.60.60.20">
    <property type="entry name" value="PLAT/LH2 domain"/>
    <property type="match status" value="1"/>
</dbReference>
<dbReference type="PRINTS" id="PR00087">
    <property type="entry name" value="LIPOXYGENASE"/>
</dbReference>
<reference evidence="8" key="2">
    <citation type="submission" date="2025-09" db="UniProtKB">
        <authorList>
            <consortium name="Ensembl"/>
        </authorList>
    </citation>
    <scope>IDENTIFICATION</scope>
</reference>
<evidence type="ECO:0000256" key="1">
    <source>
        <dbReference type="ARBA" id="ARBA00022723"/>
    </source>
</evidence>
<evidence type="ECO:0000313" key="8">
    <source>
        <dbReference type="Ensembl" id="ENSHCOP00000028232.1"/>
    </source>
</evidence>
<dbReference type="InterPro" id="IPR000907">
    <property type="entry name" value="LipOase"/>
</dbReference>
<keyword evidence="1" id="KW-0479">Metal-binding</keyword>
<dbReference type="STRING" id="109280.ENSHCOP00000028232"/>
<accession>A0A3Q3EC95</accession>
<dbReference type="OMA" id="PPVNITC"/>
<dbReference type="GO" id="GO:0046872">
    <property type="term" value="F:metal ion binding"/>
    <property type="evidence" value="ECO:0007669"/>
    <property type="project" value="UniProtKB-KW"/>
</dbReference>
<reference evidence="8" key="1">
    <citation type="submission" date="2025-08" db="UniProtKB">
        <authorList>
            <consortium name="Ensembl"/>
        </authorList>
    </citation>
    <scope>IDENTIFICATION</scope>
</reference>
<evidence type="ECO:0000256" key="5">
    <source>
        <dbReference type="PROSITE-ProRule" id="PRU00152"/>
    </source>
</evidence>
<feature type="domain" description="PLAT" evidence="6">
    <location>
        <begin position="2"/>
        <end position="118"/>
    </location>
</feature>
<keyword evidence="3" id="KW-0560">Oxidoreductase</keyword>
<dbReference type="SMART" id="SM00308">
    <property type="entry name" value="LH2"/>
    <property type="match status" value="1"/>
</dbReference>
<dbReference type="Ensembl" id="ENSHCOT00000028684.1">
    <property type="protein sequence ID" value="ENSHCOP00000028232.1"/>
    <property type="gene ID" value="ENSHCOG00000021080.1"/>
</dbReference>
<dbReference type="Pfam" id="PF00305">
    <property type="entry name" value="Lipoxygenase"/>
    <property type="match status" value="1"/>
</dbReference>
<dbReference type="Gene3D" id="1.20.245.10">
    <property type="entry name" value="Lipoxygenase-1, Domain 5"/>
    <property type="match status" value="1"/>
</dbReference>
<feature type="domain" description="Lipoxygenase" evidence="7">
    <location>
        <begin position="154"/>
        <end position="599"/>
    </location>
</feature>
<evidence type="ECO:0000256" key="2">
    <source>
        <dbReference type="ARBA" id="ARBA00022964"/>
    </source>
</evidence>
<proteinExistence type="predicted"/>
<dbReference type="Proteomes" id="UP000264820">
    <property type="component" value="Unplaced"/>
</dbReference>
<evidence type="ECO:0000256" key="3">
    <source>
        <dbReference type="ARBA" id="ARBA00023002"/>
    </source>
</evidence>
<evidence type="ECO:0000259" key="6">
    <source>
        <dbReference type="PROSITE" id="PS50095"/>
    </source>
</evidence>
<organism evidence="8 9">
    <name type="scientific">Hippocampus comes</name>
    <name type="common">Tiger tail seahorse</name>
    <dbReference type="NCBI Taxonomy" id="109280"/>
    <lineage>
        <taxon>Eukaryota</taxon>
        <taxon>Metazoa</taxon>
        <taxon>Chordata</taxon>
        <taxon>Craniata</taxon>
        <taxon>Vertebrata</taxon>
        <taxon>Euteleostomi</taxon>
        <taxon>Actinopterygii</taxon>
        <taxon>Neopterygii</taxon>
        <taxon>Teleostei</taxon>
        <taxon>Neoteleostei</taxon>
        <taxon>Acanthomorphata</taxon>
        <taxon>Syngnathiaria</taxon>
        <taxon>Syngnathiformes</taxon>
        <taxon>Syngnathoidei</taxon>
        <taxon>Syngnathidae</taxon>
        <taxon>Hippocampus</taxon>
    </lineage>
</organism>
<comment type="caution">
    <text evidence="5">Lacks conserved residue(s) required for the propagation of feature annotation.</text>
</comment>
<dbReference type="AlphaFoldDB" id="A0A3Q3EC95"/>
<name>A0A3Q3EC95_HIPCM</name>
<dbReference type="PANTHER" id="PTHR11771">
    <property type="entry name" value="LIPOXYGENASE"/>
    <property type="match status" value="1"/>
</dbReference>
<sequence>MAEYPLTVTTGDVLHAGAFDNVYVTLVGAQGRSNRTQLIGGFTVSDLQVGTFSVTSAFTLGFLLLLQVEKDPFHESEAKPWFCSTIAVRTPEDDDVFFPCYKWLSRGDLVLLRGGRGMAFVLNIKEPNSLPAEDRFSFSKAKHSAYRRKVSQLWKNDDFFAYQFLNGVNPYMIRRCSKLPPNFPVTDEMVKPFLAKGTTLTKEMEIGNIFIVDYKIMEGLPTTVLDGKRVPLTAALCLLYMTNEKKLRPLAIQLGQQPSQDNPIFLPSDSEADWLLAKLHVRHVDTLHGLLVSHLHNTHLVAEVFAMATLRNLPMIHPLHKLLIPHHRSTLFVNTVARALLYGPGRFFDNVCGENFLWCLISNVSLEQAIDQSLYASLCAPDDIAARGLESVLNFYYRDDALRMWNVIHSFVTAVVAYYYPLDSEVSADSELQQWVDEIFNYGFLGNAASGFPSSLQNVEELIKYVTMLIFTVSARHASLNSGQMDYLTWIPNGPLLLHLAPPTAKGNTTMEDILTTLPDKSFGSLAMSLHWFLSEKYDDFVSLGHYPQRFSEPAVLRMIEDFQAELSTISDAIVKRNEELQLPYPYLNPKEIENSVSI</sequence>
<dbReference type="InterPro" id="IPR001024">
    <property type="entry name" value="PLAT/LH2_dom"/>
</dbReference>
<dbReference type="Gene3D" id="3.10.450.60">
    <property type="match status" value="1"/>
</dbReference>
<evidence type="ECO:0000259" key="7">
    <source>
        <dbReference type="PROSITE" id="PS51393"/>
    </source>
</evidence>
<dbReference type="InterPro" id="IPR036226">
    <property type="entry name" value="LipOase_C_sf"/>
</dbReference>
<dbReference type="InterPro" id="IPR036392">
    <property type="entry name" value="PLAT/LH2_dom_sf"/>
</dbReference>
<dbReference type="PROSITE" id="PS51393">
    <property type="entry name" value="LIPOXYGENASE_3"/>
    <property type="match status" value="1"/>
</dbReference>
<keyword evidence="2" id="KW-0223">Dioxygenase</keyword>
<dbReference type="InterPro" id="IPR013819">
    <property type="entry name" value="LipOase_C"/>
</dbReference>
<keyword evidence="4" id="KW-0443">Lipid metabolism</keyword>
<dbReference type="GeneTree" id="ENSGT00940000156796"/>